<name>A0A285CKE2_9BACI</name>
<dbReference type="RefSeq" id="WP_179714170.1">
    <property type="nucleotide sequence ID" value="NZ_JBEPMQ010000001.1"/>
</dbReference>
<keyword evidence="2" id="KW-1185">Reference proteome</keyword>
<gene>
    <name evidence="1" type="ORF">SAMN05877753_102239</name>
</gene>
<dbReference type="InterPro" id="IPR025546">
    <property type="entry name" value="YqzH"/>
</dbReference>
<organism evidence="1 2">
    <name type="scientific">Bacillus oleivorans</name>
    <dbReference type="NCBI Taxonomy" id="1448271"/>
    <lineage>
        <taxon>Bacteria</taxon>
        <taxon>Bacillati</taxon>
        <taxon>Bacillota</taxon>
        <taxon>Bacilli</taxon>
        <taxon>Bacillales</taxon>
        <taxon>Bacillaceae</taxon>
        <taxon>Bacillus</taxon>
    </lineage>
</organism>
<sequence>MDKKFIYKMIDDALIPYISGVDGWEIRDEDYEIMYDRIIERKTQANANELYELVEDVVYEYITSDANV</sequence>
<reference evidence="1 2" key="1">
    <citation type="submission" date="2017-08" db="EMBL/GenBank/DDBJ databases">
        <authorList>
            <person name="de Groot N.N."/>
        </authorList>
    </citation>
    <scope>NUCLEOTIDE SEQUENCE [LARGE SCALE GENOMIC DNA]</scope>
    <source>
        <strain evidence="1 2">JC228</strain>
    </source>
</reference>
<evidence type="ECO:0000313" key="1">
    <source>
        <dbReference type="EMBL" id="SNX68032.1"/>
    </source>
</evidence>
<dbReference type="Pfam" id="PF14164">
    <property type="entry name" value="YqzH"/>
    <property type="match status" value="1"/>
</dbReference>
<accession>A0A285CKE2</accession>
<dbReference type="Proteomes" id="UP000219546">
    <property type="component" value="Unassembled WGS sequence"/>
</dbReference>
<evidence type="ECO:0000313" key="2">
    <source>
        <dbReference type="Proteomes" id="UP000219546"/>
    </source>
</evidence>
<dbReference type="EMBL" id="OAOP01000002">
    <property type="protein sequence ID" value="SNX68032.1"/>
    <property type="molecule type" value="Genomic_DNA"/>
</dbReference>
<proteinExistence type="predicted"/>
<protein>
    <submittedName>
        <fullName evidence="1">YqzH-like protein</fullName>
    </submittedName>
</protein>
<dbReference type="AlphaFoldDB" id="A0A285CKE2"/>